<dbReference type="Proteomes" id="UP000534870">
    <property type="component" value="Unassembled WGS sequence"/>
</dbReference>
<dbReference type="GO" id="GO:0046872">
    <property type="term" value="F:metal ion binding"/>
    <property type="evidence" value="ECO:0007669"/>
    <property type="project" value="UniProtKB-KW"/>
</dbReference>
<reference evidence="3 4" key="1">
    <citation type="submission" date="2020-06" db="EMBL/GenBank/DDBJ databases">
        <title>Description of novel acetic acid bacteria.</title>
        <authorList>
            <person name="Sombolestani A."/>
        </authorList>
    </citation>
    <scope>NUCLEOTIDE SEQUENCE [LARGE SCALE GENOMIC DNA]</scope>
    <source>
        <strain evidence="3 4">LMG 31431</strain>
    </source>
</reference>
<feature type="domain" description="Cupin type-2" evidence="2">
    <location>
        <begin position="51"/>
        <end position="122"/>
    </location>
</feature>
<evidence type="ECO:0000313" key="3">
    <source>
        <dbReference type="EMBL" id="NVN12210.1"/>
    </source>
</evidence>
<dbReference type="InterPro" id="IPR051610">
    <property type="entry name" value="GPI/OXD"/>
</dbReference>
<proteinExistence type="predicted"/>
<keyword evidence="1" id="KW-0479">Metal-binding</keyword>
<dbReference type="Gene3D" id="2.60.120.10">
    <property type="entry name" value="Jelly Rolls"/>
    <property type="match status" value="1"/>
</dbReference>
<comment type="caution">
    <text evidence="3">The sequence shown here is derived from an EMBL/GenBank/DDBJ whole genome shotgun (WGS) entry which is preliminary data.</text>
</comment>
<dbReference type="InterPro" id="IPR014710">
    <property type="entry name" value="RmlC-like_jellyroll"/>
</dbReference>
<dbReference type="RefSeq" id="WP_176640830.1">
    <property type="nucleotide sequence ID" value="NZ_JABXXP010000368.1"/>
</dbReference>
<dbReference type="EMBL" id="JABXXP010000368">
    <property type="protein sequence ID" value="NVN12210.1"/>
    <property type="molecule type" value="Genomic_DNA"/>
</dbReference>
<organism evidence="3 4">
    <name type="scientific">Nguyenibacter vanlangensis</name>
    <dbReference type="NCBI Taxonomy" id="1216886"/>
    <lineage>
        <taxon>Bacteria</taxon>
        <taxon>Pseudomonadati</taxon>
        <taxon>Pseudomonadota</taxon>
        <taxon>Alphaproteobacteria</taxon>
        <taxon>Acetobacterales</taxon>
        <taxon>Acetobacteraceae</taxon>
        <taxon>Nguyenibacter</taxon>
    </lineage>
</organism>
<dbReference type="PANTHER" id="PTHR35848:SF6">
    <property type="entry name" value="CUPIN TYPE-2 DOMAIN-CONTAINING PROTEIN"/>
    <property type="match status" value="1"/>
</dbReference>
<dbReference type="PANTHER" id="PTHR35848">
    <property type="entry name" value="OXALATE-BINDING PROTEIN"/>
    <property type="match status" value="1"/>
</dbReference>
<name>A0A7Y7IYP2_9PROT</name>
<sequence length="173" mass="18676">MTGPIVNLADVELRPRPAKFAPQGPEAALFDARMGMISARLGARKLGYNVTAVPPGKRAFPFHSHQANEEMFLILSGHGEIRIGDARYPVGPNDVIACPPGGPATAHQIINTGTEELRYLAVSTRISPEIAEYPDSGKFGVLSDMATDAQGAPRTFTFVGREGDSLEYWPDNR</sequence>
<dbReference type="InterPro" id="IPR013096">
    <property type="entry name" value="Cupin_2"/>
</dbReference>
<dbReference type="Pfam" id="PF07883">
    <property type="entry name" value="Cupin_2"/>
    <property type="match status" value="1"/>
</dbReference>
<dbReference type="SUPFAM" id="SSF51182">
    <property type="entry name" value="RmlC-like cupins"/>
    <property type="match status" value="1"/>
</dbReference>
<accession>A0A7Y7IYP2</accession>
<dbReference type="InterPro" id="IPR011051">
    <property type="entry name" value="RmlC_Cupin_sf"/>
</dbReference>
<dbReference type="AlphaFoldDB" id="A0A7Y7IYP2"/>
<gene>
    <name evidence="3" type="ORF">HUK84_13955</name>
</gene>
<evidence type="ECO:0000313" key="4">
    <source>
        <dbReference type="Proteomes" id="UP000534870"/>
    </source>
</evidence>
<evidence type="ECO:0000256" key="1">
    <source>
        <dbReference type="ARBA" id="ARBA00022723"/>
    </source>
</evidence>
<dbReference type="CDD" id="cd02224">
    <property type="entry name" value="cupin_SPO2919-like"/>
    <property type="match status" value="1"/>
</dbReference>
<protein>
    <submittedName>
        <fullName evidence="3">Cupin domain-containing protein</fullName>
    </submittedName>
</protein>
<evidence type="ECO:0000259" key="2">
    <source>
        <dbReference type="Pfam" id="PF07883"/>
    </source>
</evidence>